<dbReference type="EMBL" id="LAZR01000734">
    <property type="protein sequence ID" value="KKN59194.1"/>
    <property type="molecule type" value="Genomic_DNA"/>
</dbReference>
<keyword evidence="1" id="KW-0812">Transmembrane</keyword>
<evidence type="ECO:0000313" key="2">
    <source>
        <dbReference type="EMBL" id="KKN59194.1"/>
    </source>
</evidence>
<sequence length="78" mass="9352">MRIKIKIKHPKQILVIILISAITVFYMSRNFRYKVIFAKERIVKCDGLTGRTWFLKKIPHPDRRGRSRLIWMELRGGI</sequence>
<keyword evidence="1" id="KW-1133">Transmembrane helix</keyword>
<evidence type="ECO:0000256" key="1">
    <source>
        <dbReference type="SAM" id="Phobius"/>
    </source>
</evidence>
<proteinExistence type="predicted"/>
<gene>
    <name evidence="2" type="ORF">LCGC14_0544200</name>
</gene>
<reference evidence="2" key="1">
    <citation type="journal article" date="2015" name="Nature">
        <title>Complex archaea that bridge the gap between prokaryotes and eukaryotes.</title>
        <authorList>
            <person name="Spang A."/>
            <person name="Saw J.H."/>
            <person name="Jorgensen S.L."/>
            <person name="Zaremba-Niedzwiedzka K."/>
            <person name="Martijn J."/>
            <person name="Lind A.E."/>
            <person name="van Eijk R."/>
            <person name="Schleper C."/>
            <person name="Guy L."/>
            <person name="Ettema T.J."/>
        </authorList>
    </citation>
    <scope>NUCLEOTIDE SEQUENCE</scope>
</reference>
<dbReference type="AlphaFoldDB" id="A0A0F9RWH8"/>
<protein>
    <submittedName>
        <fullName evidence="2">Uncharacterized protein</fullName>
    </submittedName>
</protein>
<organism evidence="2">
    <name type="scientific">marine sediment metagenome</name>
    <dbReference type="NCBI Taxonomy" id="412755"/>
    <lineage>
        <taxon>unclassified sequences</taxon>
        <taxon>metagenomes</taxon>
        <taxon>ecological metagenomes</taxon>
    </lineage>
</organism>
<keyword evidence="1" id="KW-0472">Membrane</keyword>
<accession>A0A0F9RWH8</accession>
<comment type="caution">
    <text evidence="2">The sequence shown here is derived from an EMBL/GenBank/DDBJ whole genome shotgun (WGS) entry which is preliminary data.</text>
</comment>
<name>A0A0F9RWH8_9ZZZZ</name>
<feature type="transmembrane region" description="Helical" evidence="1">
    <location>
        <begin position="12"/>
        <end position="28"/>
    </location>
</feature>